<name>A0A1H9UIW2_9MICO</name>
<evidence type="ECO:0000313" key="2">
    <source>
        <dbReference type="EMBL" id="SES09228.1"/>
    </source>
</evidence>
<feature type="chain" id="PRO_5011686433" evidence="1">
    <location>
        <begin position="28"/>
        <end position="203"/>
    </location>
</feature>
<dbReference type="Proteomes" id="UP000199019">
    <property type="component" value="Unassembled WGS sequence"/>
</dbReference>
<proteinExistence type="predicted"/>
<reference evidence="3" key="1">
    <citation type="submission" date="2016-10" db="EMBL/GenBank/DDBJ databases">
        <authorList>
            <person name="Varghese N."/>
            <person name="Submissions S."/>
        </authorList>
    </citation>
    <scope>NUCLEOTIDE SEQUENCE [LARGE SCALE GENOMIC DNA]</scope>
    <source>
        <strain evidence="3">CGMCC 1.6963</strain>
    </source>
</reference>
<sequence>MVRRLRWAAAVVAATLALAGLPATASAAAASGTAPDARSVTFTDQQVLELTRDGTRRGASGLGVHHTDADRVTARNAAVAYAACDGCRAVSLSFQVVLADGRPTDVDAQNLAVAVNDHCRRCETLAVAYQVVVASPGRTRLTEVGRVGLQYVELRLGGLARSGRPLPEIRREADRLMRIVQDIVTEELDARPVIRERERWDRD</sequence>
<dbReference type="STRING" id="587636.SAMN05216199_1941"/>
<keyword evidence="3" id="KW-1185">Reference proteome</keyword>
<feature type="signal peptide" evidence="1">
    <location>
        <begin position="1"/>
        <end position="27"/>
    </location>
</feature>
<evidence type="ECO:0000256" key="1">
    <source>
        <dbReference type="SAM" id="SignalP"/>
    </source>
</evidence>
<dbReference type="EMBL" id="FOHB01000003">
    <property type="protein sequence ID" value="SES09228.1"/>
    <property type="molecule type" value="Genomic_DNA"/>
</dbReference>
<keyword evidence="1" id="KW-0732">Signal</keyword>
<organism evidence="2 3">
    <name type="scientific">Pedococcus cremeus</name>
    <dbReference type="NCBI Taxonomy" id="587636"/>
    <lineage>
        <taxon>Bacteria</taxon>
        <taxon>Bacillati</taxon>
        <taxon>Actinomycetota</taxon>
        <taxon>Actinomycetes</taxon>
        <taxon>Micrococcales</taxon>
        <taxon>Intrasporangiaceae</taxon>
        <taxon>Pedococcus</taxon>
    </lineage>
</organism>
<protein>
    <submittedName>
        <fullName evidence="2">Uncharacterized protein</fullName>
    </submittedName>
</protein>
<gene>
    <name evidence="2" type="ORF">SAMN05216199_1941</name>
</gene>
<accession>A0A1H9UIW2</accession>
<dbReference type="AlphaFoldDB" id="A0A1H9UIW2"/>
<evidence type="ECO:0000313" key="3">
    <source>
        <dbReference type="Proteomes" id="UP000199019"/>
    </source>
</evidence>